<gene>
    <name evidence="6 8" type="primary">cimA</name>
    <name evidence="8" type="ordered locus">MCP_2701</name>
</gene>
<keyword evidence="9" id="KW-1185">Reference proteome</keyword>
<keyword evidence="3 6" id="KW-0412">Isoleucine biosynthesis</keyword>
<accession>D1Z251</accession>
<dbReference type="Gene3D" id="1.10.238.260">
    <property type="match status" value="1"/>
</dbReference>
<protein>
    <recommendedName>
        <fullName evidence="6">Putative (R)-citramalate synthase CimA</fullName>
        <ecNumber evidence="6">2.3.3.21</ecNumber>
    </recommendedName>
</protein>
<dbReference type="PROSITE" id="PS50991">
    <property type="entry name" value="PYR_CT"/>
    <property type="match status" value="1"/>
</dbReference>
<dbReference type="EMBL" id="AP011532">
    <property type="protein sequence ID" value="BAI62773.1"/>
    <property type="molecule type" value="Genomic_DNA"/>
</dbReference>
<dbReference type="NCBIfam" id="NF002085">
    <property type="entry name" value="PRK00915.1-2"/>
    <property type="match status" value="1"/>
</dbReference>
<sequence length="492" mass="52653">MRDGEQTPGVSLEPEKKVWIARNLDALGVDVIEAGSAITSQGERDGIRAVVREGLKAEICSFARIVKSDIDYAIDCDVDSVHLVVPISDLHITQKLKKDREKVKRTAVDMVEYAKKHGLIVELSGEDASRADLDYVLDVYRAGVEAGADRLCFCDTVGVLNPERTYDIFRKLVTGVKAPVSIHCHDDFGLATANTVAALRAGASQAHVTMNGVGERAGNTSLEEVAIVLKSLYGVNTRIVLENLYPASRLVSRLMGIPVAPNKSLVGDNAFMHESGIHVHGLMANAATYEPITPETIGRKRQIMLGKHAGRSTVELALQGFGLSATGPQLDEITKRVKSLGDMGKHVTDVDLMSIADSVLGNHTVARIKLIDCTILSGNHATPTSSVKLTIDGQEVVESGVGVGPVDAALNALRRSISGVADVKLDDYRVEAITGGTDALVEVWVKMSRDGRVISARGAGPDIIMASVQAFIDGMNRLIEEKNGIVKKAAEP</sequence>
<evidence type="ECO:0000256" key="5">
    <source>
        <dbReference type="ARBA" id="ARBA00023304"/>
    </source>
</evidence>
<evidence type="ECO:0000313" key="9">
    <source>
        <dbReference type="Proteomes" id="UP000001882"/>
    </source>
</evidence>
<dbReference type="Pfam" id="PF22617">
    <property type="entry name" value="HCS_D2"/>
    <property type="match status" value="1"/>
</dbReference>
<dbReference type="FunCoup" id="D1Z251">
    <property type="interactions" value="207"/>
</dbReference>
<dbReference type="KEGG" id="mpd:MCP_2701"/>
<dbReference type="SUPFAM" id="SSF110921">
    <property type="entry name" value="2-isopropylmalate synthase LeuA, allosteric (dimerisation) domain"/>
    <property type="match status" value="1"/>
</dbReference>
<evidence type="ECO:0000256" key="3">
    <source>
        <dbReference type="ARBA" id="ARBA00022624"/>
    </source>
</evidence>
<dbReference type="AlphaFoldDB" id="D1Z251"/>
<dbReference type="InterPro" id="IPR054691">
    <property type="entry name" value="LeuA/HCS_post-cat"/>
</dbReference>
<keyword evidence="5 6" id="KW-0100">Branched-chain amino acid biosynthesis</keyword>
<dbReference type="GO" id="GO:0009097">
    <property type="term" value="P:isoleucine biosynthetic process"/>
    <property type="evidence" value="ECO:0007669"/>
    <property type="project" value="UniProtKB-UniRule"/>
</dbReference>
<dbReference type="InterPro" id="IPR036230">
    <property type="entry name" value="LeuA_allosteric_dom_sf"/>
</dbReference>
<dbReference type="eggNOG" id="arCOG02092">
    <property type="taxonomic scope" value="Archaea"/>
</dbReference>
<dbReference type="Pfam" id="PF08502">
    <property type="entry name" value="LeuA_dimer"/>
    <property type="match status" value="1"/>
</dbReference>
<evidence type="ECO:0000256" key="6">
    <source>
        <dbReference type="HAMAP-Rule" id="MF_01028"/>
    </source>
</evidence>
<organism evidence="8 9">
    <name type="scientific">Methanocella paludicola (strain DSM 17711 / JCM 13418 / NBRC 101707 / SANAE)</name>
    <dbReference type="NCBI Taxonomy" id="304371"/>
    <lineage>
        <taxon>Archaea</taxon>
        <taxon>Methanobacteriati</taxon>
        <taxon>Methanobacteriota</taxon>
        <taxon>Stenosarchaea group</taxon>
        <taxon>Methanomicrobia</taxon>
        <taxon>Methanocellales</taxon>
        <taxon>Methanocellaceae</taxon>
        <taxon>Methanocella</taxon>
    </lineage>
</organism>
<proteinExistence type="inferred from homology"/>
<feature type="domain" description="Pyruvate carboxyltransferase" evidence="7">
    <location>
        <begin position="1"/>
        <end position="245"/>
    </location>
</feature>
<evidence type="ECO:0000256" key="4">
    <source>
        <dbReference type="ARBA" id="ARBA00022679"/>
    </source>
</evidence>
<dbReference type="InParanoid" id="D1Z251"/>
<reference evidence="8 9" key="1">
    <citation type="journal article" date="2007" name="Appl. Environ. Microbiol.">
        <title>Isolation of key methanogens for global methane emission from rice paddy fields: a novel isolate affiliated with the clone cluster rice cluster I.</title>
        <authorList>
            <person name="Sakai S."/>
            <person name="Imachi H."/>
            <person name="Sekiguchi Y."/>
            <person name="Ohashi A."/>
            <person name="Harada H."/>
            <person name="Kamagata Y."/>
        </authorList>
    </citation>
    <scope>NUCLEOTIDE SEQUENCE [LARGE SCALE GENOMIC DNA]</scope>
    <source>
        <strain evidence="9">DSM 17711 / JCM 13418 / NBRC 101707 / SANAE</strain>
    </source>
</reference>
<dbReference type="InterPro" id="IPR013709">
    <property type="entry name" value="2-isopropylmalate_synth_dimer"/>
</dbReference>
<dbReference type="Gene3D" id="3.30.160.270">
    <property type="match status" value="1"/>
</dbReference>
<dbReference type="HAMAP" id="MF_01028">
    <property type="entry name" value="CimA"/>
    <property type="match status" value="1"/>
</dbReference>
<dbReference type="InterPro" id="IPR011830">
    <property type="entry name" value="LEU1_arch"/>
</dbReference>
<dbReference type="InterPro" id="IPR013785">
    <property type="entry name" value="Aldolase_TIM"/>
</dbReference>
<dbReference type="SUPFAM" id="SSF51569">
    <property type="entry name" value="Aldolase"/>
    <property type="match status" value="1"/>
</dbReference>
<dbReference type="UniPathway" id="UPA00047">
    <property type="reaction ID" value="UER00066"/>
</dbReference>
<keyword evidence="2 6" id="KW-0028">Amino-acid biosynthesis</keyword>
<keyword evidence="4 6" id="KW-0808">Transferase</keyword>
<evidence type="ECO:0000256" key="2">
    <source>
        <dbReference type="ARBA" id="ARBA00022605"/>
    </source>
</evidence>
<comment type="subunit">
    <text evidence="6">Homodimer.</text>
</comment>
<reference evidence="9" key="3">
    <citation type="journal article" date="2011" name="PLoS ONE">
        <title>Genome sequence of a mesophilic hydrogenotrophic methanogen Methanocella paludicola, the first cultivated representative of the order Methanocellales.</title>
        <authorList>
            <person name="Sakai S."/>
            <person name="Takaki Y."/>
            <person name="Shimamura S."/>
            <person name="Sekine M."/>
            <person name="Tajima T."/>
            <person name="Kosugi H."/>
            <person name="Ichikawa N."/>
            <person name="Tasumi E."/>
            <person name="Hiraki A.T."/>
            <person name="Shimizu A."/>
            <person name="Kato Y."/>
            <person name="Nishiko R."/>
            <person name="Mori K."/>
            <person name="Fujita N."/>
            <person name="Imachi H."/>
            <person name="Takai K."/>
        </authorList>
    </citation>
    <scope>NUCLEOTIDE SEQUENCE [LARGE SCALE GENOMIC DNA]</scope>
    <source>
        <strain evidence="9">DSM 17711 / JCM 13418 / NBRC 101707 / SANAE</strain>
    </source>
</reference>
<dbReference type="FunFam" id="3.20.20.70:FF:000010">
    <property type="entry name" value="2-isopropylmalate synthase"/>
    <property type="match status" value="1"/>
</dbReference>
<dbReference type="Gene3D" id="3.20.20.70">
    <property type="entry name" value="Aldolase class I"/>
    <property type="match status" value="1"/>
</dbReference>
<reference evidence="8 9" key="2">
    <citation type="journal article" date="2008" name="Int. J. Syst. Evol. Microbiol.">
        <title>Methanocella paludicola gen. nov., sp. nov., a methane-producing archaeon, the first isolate of the lineage 'Rice Cluster I', and proposal of the new archaeal order Methanocellales ord. nov.</title>
        <authorList>
            <person name="Sakai S."/>
            <person name="Imachi H."/>
            <person name="Hanada S."/>
            <person name="Ohashi A."/>
            <person name="Harada H."/>
            <person name="Kamagata Y."/>
        </authorList>
    </citation>
    <scope>NUCLEOTIDE SEQUENCE [LARGE SCALE GENOMIC DNA]</scope>
    <source>
        <strain evidence="9">DSM 17711 / JCM 13418 / NBRC 101707 / SANAE</strain>
    </source>
</reference>
<comment type="pathway">
    <text evidence="6">Amino-acid biosynthesis; L-isoleucine biosynthesis; 2-oxobutanoate from pyruvate: step 1/3.</text>
</comment>
<comment type="catalytic activity">
    <reaction evidence="6">
        <text>pyruvate + acetyl-CoA + H2O = (3R)-citramalate + CoA + H(+)</text>
        <dbReference type="Rhea" id="RHEA:19045"/>
        <dbReference type="ChEBI" id="CHEBI:15361"/>
        <dbReference type="ChEBI" id="CHEBI:15377"/>
        <dbReference type="ChEBI" id="CHEBI:15378"/>
        <dbReference type="ChEBI" id="CHEBI:30934"/>
        <dbReference type="ChEBI" id="CHEBI:57287"/>
        <dbReference type="ChEBI" id="CHEBI:57288"/>
        <dbReference type="EC" id="2.3.3.21"/>
    </reaction>
</comment>
<comment type="similarity">
    <text evidence="1 6">Belongs to the alpha-IPM synthase/homocitrate synthase family.</text>
</comment>
<dbReference type="GO" id="GO:0009098">
    <property type="term" value="P:L-leucine biosynthetic process"/>
    <property type="evidence" value="ECO:0007669"/>
    <property type="project" value="InterPro"/>
</dbReference>
<dbReference type="GO" id="GO:0003852">
    <property type="term" value="F:2-isopropylmalate synthase activity"/>
    <property type="evidence" value="ECO:0007669"/>
    <property type="project" value="InterPro"/>
</dbReference>
<dbReference type="PANTHER" id="PTHR42880:SF2">
    <property type="entry name" value="(R)-CITRAMALATE SYNTHASE CIMA"/>
    <property type="match status" value="1"/>
</dbReference>
<evidence type="ECO:0000313" key="8">
    <source>
        <dbReference type="EMBL" id="BAI62773.1"/>
    </source>
</evidence>
<dbReference type="STRING" id="304371.MCP_2701"/>
<dbReference type="FunFam" id="1.10.238.260:FF:000001">
    <property type="entry name" value="2-isopropylmalate synthase"/>
    <property type="match status" value="1"/>
</dbReference>
<dbReference type="SMART" id="SM00917">
    <property type="entry name" value="LeuA_dimer"/>
    <property type="match status" value="1"/>
</dbReference>
<evidence type="ECO:0000259" key="7">
    <source>
        <dbReference type="PROSITE" id="PS50991"/>
    </source>
</evidence>
<dbReference type="Proteomes" id="UP000001882">
    <property type="component" value="Chromosome"/>
</dbReference>
<dbReference type="InterPro" id="IPR024890">
    <property type="entry name" value="Citramalate_synthase_CimA"/>
</dbReference>
<comment type="function">
    <text evidence="6">Catalyzes the condensation of pyruvate and acetyl-coenzyme A to form (R)-citramalate.</text>
</comment>
<dbReference type="Pfam" id="PF00682">
    <property type="entry name" value="HMGL-like"/>
    <property type="match status" value="1"/>
</dbReference>
<dbReference type="NCBIfam" id="TIGR02090">
    <property type="entry name" value="LEU1_arch"/>
    <property type="match status" value="1"/>
</dbReference>
<dbReference type="FunFam" id="3.30.160.270:FF:000003">
    <property type="entry name" value="2-isopropylmalate synthase"/>
    <property type="match status" value="1"/>
</dbReference>
<dbReference type="PROSITE" id="PS00816">
    <property type="entry name" value="AIPM_HOMOCIT_SYNTH_2"/>
    <property type="match status" value="1"/>
</dbReference>
<dbReference type="EC" id="2.3.3.21" evidence="6"/>
<dbReference type="InterPro" id="IPR000891">
    <property type="entry name" value="PYR_CT"/>
</dbReference>
<dbReference type="InterPro" id="IPR002034">
    <property type="entry name" value="AIPM/Hcit_synth_CS"/>
</dbReference>
<dbReference type="GO" id="GO:0043714">
    <property type="term" value="F:(R)-citramalate synthase activity"/>
    <property type="evidence" value="ECO:0007669"/>
    <property type="project" value="UniProtKB-EC"/>
</dbReference>
<dbReference type="PATRIC" id="fig|304371.9.peg.2764"/>
<dbReference type="CDD" id="cd07940">
    <property type="entry name" value="DRE_TIM_IPMS"/>
    <property type="match status" value="1"/>
</dbReference>
<evidence type="ECO:0000256" key="1">
    <source>
        <dbReference type="ARBA" id="ARBA00006154"/>
    </source>
</evidence>
<name>D1Z251_METPS</name>
<dbReference type="PANTHER" id="PTHR42880">
    <property type="entry name" value="HOMOCITRATE SYNTHASE"/>
    <property type="match status" value="1"/>
</dbReference>